<name>A0A2B4RMF0_STYPI</name>
<reference evidence="5" key="1">
    <citation type="journal article" date="2017" name="bioRxiv">
        <title>Comparative analysis of the genomes of Stylophora pistillata and Acropora digitifera provides evidence for extensive differences between species of corals.</title>
        <authorList>
            <person name="Voolstra C.R."/>
            <person name="Li Y."/>
            <person name="Liew Y.J."/>
            <person name="Baumgarten S."/>
            <person name="Zoccola D."/>
            <person name="Flot J.-F."/>
            <person name="Tambutte S."/>
            <person name="Allemand D."/>
            <person name="Aranda M."/>
        </authorList>
    </citation>
    <scope>NUCLEOTIDE SEQUENCE [LARGE SCALE GENOMIC DNA]</scope>
</reference>
<feature type="signal peptide" evidence="2">
    <location>
        <begin position="1"/>
        <end position="17"/>
    </location>
</feature>
<dbReference type="InterPro" id="IPR000477">
    <property type="entry name" value="RT_dom"/>
</dbReference>
<comment type="caution">
    <text evidence="4">The sequence shown here is derived from an EMBL/GenBank/DDBJ whole genome shotgun (WGS) entry which is preliminary data.</text>
</comment>
<feature type="region of interest" description="Disordered" evidence="1">
    <location>
        <begin position="365"/>
        <end position="406"/>
    </location>
</feature>
<dbReference type="STRING" id="50429.A0A2B4RMF0"/>
<evidence type="ECO:0000313" key="4">
    <source>
        <dbReference type="EMBL" id="PFX17412.1"/>
    </source>
</evidence>
<feature type="domain" description="Reverse transcriptase" evidence="3">
    <location>
        <begin position="1"/>
        <end position="160"/>
    </location>
</feature>
<evidence type="ECO:0000313" key="5">
    <source>
        <dbReference type="Proteomes" id="UP000225706"/>
    </source>
</evidence>
<dbReference type="AlphaFoldDB" id="A0A2B4RMF0"/>
<feature type="compositionally biased region" description="Low complexity" evidence="1">
    <location>
        <begin position="397"/>
        <end position="406"/>
    </location>
</feature>
<dbReference type="PANTHER" id="PTHR33332">
    <property type="entry name" value="REVERSE TRANSCRIPTASE DOMAIN-CONTAINING PROTEIN"/>
    <property type="match status" value="1"/>
</dbReference>
<evidence type="ECO:0000259" key="3">
    <source>
        <dbReference type="PROSITE" id="PS50878"/>
    </source>
</evidence>
<dbReference type="EMBL" id="LSMT01000474">
    <property type="protein sequence ID" value="PFX17412.1"/>
    <property type="molecule type" value="Genomic_DNA"/>
</dbReference>
<protein>
    <recommendedName>
        <fullName evidence="3">Reverse transcriptase domain-containing protein</fullName>
    </recommendedName>
</protein>
<feature type="chain" id="PRO_5012179930" description="Reverse transcriptase domain-containing protein" evidence="2">
    <location>
        <begin position="18"/>
        <end position="406"/>
    </location>
</feature>
<organism evidence="4 5">
    <name type="scientific">Stylophora pistillata</name>
    <name type="common">Smooth cauliflower coral</name>
    <dbReference type="NCBI Taxonomy" id="50429"/>
    <lineage>
        <taxon>Eukaryota</taxon>
        <taxon>Metazoa</taxon>
        <taxon>Cnidaria</taxon>
        <taxon>Anthozoa</taxon>
        <taxon>Hexacorallia</taxon>
        <taxon>Scleractinia</taxon>
        <taxon>Astrocoeniina</taxon>
        <taxon>Pocilloporidae</taxon>
        <taxon>Stylophora</taxon>
    </lineage>
</organism>
<gene>
    <name evidence="4" type="ORF">AWC38_SpisGene18255</name>
</gene>
<sequence length="406" mass="45807">MNSQRVTLLVLLDLSAAFDTVDHAILLQRLTTDFGVREKAVEWFSWYLSGRSQRVLFEGATSDSFDLPFGVPPGSCLGPLLFVVYASELFEIVQAHLLNANGFADDTQLCLSFNPNSPAEQAKALDTMEWCSNDLHKWMYQNKLKINDDNTEFLIIGSRRQLLKINHCSVHVGTVDVNGSASQYQYALGYQWKRLQISGVQAKAMLYALGYQWKRLQISGVQAKAMLYALGYQWKRLQISGVQAKAMLYALGYQWKRLQISGVQAKAMLYALGYQWKRLQISGVQAKAMLYALGYQWKRLQISEVQAKAMLYALGYQWKGRNEHLLKRSLPDSVDRSLVSCDPDDQDRVHDGTTAAADERRLRNIDLSATDEERDKDNVLTVDSPFFETSDEESGSESEGTSSTSS</sequence>
<keyword evidence="5" id="KW-1185">Reference proteome</keyword>
<keyword evidence="2" id="KW-0732">Signal</keyword>
<accession>A0A2B4RMF0</accession>
<evidence type="ECO:0000256" key="2">
    <source>
        <dbReference type="SAM" id="SignalP"/>
    </source>
</evidence>
<evidence type="ECO:0000256" key="1">
    <source>
        <dbReference type="SAM" id="MobiDB-lite"/>
    </source>
</evidence>
<dbReference type="PROSITE" id="PS50878">
    <property type="entry name" value="RT_POL"/>
    <property type="match status" value="1"/>
</dbReference>
<proteinExistence type="predicted"/>
<dbReference type="Proteomes" id="UP000225706">
    <property type="component" value="Unassembled WGS sequence"/>
</dbReference>
<dbReference type="Pfam" id="PF00078">
    <property type="entry name" value="RVT_1"/>
    <property type="match status" value="1"/>
</dbReference>